<dbReference type="Pfam" id="PF01565">
    <property type="entry name" value="FAD_binding_4"/>
    <property type="match status" value="1"/>
</dbReference>
<reference evidence="7 8" key="1">
    <citation type="journal article" date="2018" name="Sci. Rep.">
        <title>Comparative genomics provides insights into the lifestyle and reveals functional heterogeneity of dark septate endophytic fungi.</title>
        <authorList>
            <person name="Knapp D.G."/>
            <person name="Nemeth J.B."/>
            <person name="Barry K."/>
            <person name="Hainaut M."/>
            <person name="Henrissat B."/>
            <person name="Johnson J."/>
            <person name="Kuo A."/>
            <person name="Lim J.H.P."/>
            <person name="Lipzen A."/>
            <person name="Nolan M."/>
            <person name="Ohm R.A."/>
            <person name="Tamas L."/>
            <person name="Grigoriev I.V."/>
            <person name="Spatafora J.W."/>
            <person name="Nagy L.G."/>
            <person name="Kovacs G.M."/>
        </authorList>
    </citation>
    <scope>NUCLEOTIDE SEQUENCE [LARGE SCALE GENOMIC DNA]</scope>
    <source>
        <strain evidence="7 8">DSE2036</strain>
    </source>
</reference>
<dbReference type="OrthoDB" id="2151789at2759"/>
<protein>
    <submittedName>
        <fullName evidence="7">FAD-binding domain-containing protein</fullName>
    </submittedName>
</protein>
<evidence type="ECO:0000313" key="8">
    <source>
        <dbReference type="Proteomes" id="UP000244855"/>
    </source>
</evidence>
<dbReference type="Proteomes" id="UP000244855">
    <property type="component" value="Unassembled WGS sequence"/>
</dbReference>
<sequence>MRHALLVSLSALAAGALAQTSDATFEAPDFNITEALVAAGVNVSEIPELAALARRSSLTACNIACSSLAAIYGREKVIFQDAAAYSTFQGGYWSILQGQVKPYCVFKPSEASQVAVQILITRLTQCPFAVKGGGHAAFAGGSNIEGGITVSLENLNQISLSEDKNTAAVGPGNRWIDVYQTLDPQGVTVVGGRVSTVGVSGLTLGGGISYLSNKYGWACDNVDSFELVTASGIILNVSQKTYADLYWALRGGGNNFGVVTKFNFHAYPQGKMWGGARLFSNESFPAALDAIYNFATKGSPADPDAAAIISFGYAAGFGPLASVQLEYAQPIADAKVHEEFNAMTAVQSTTDIHTHAELALMLNEGIAYGVRNSYWDVSFKVDRSLFTFLSDTFYHLLPSIVDAAGLLPTISIQAITEGQLKGFQKNGGNSLGLDPARGPYFIMNMGANWDDAADDARILKFYADIIDAVKAEAKRKGLDNSFIYMNYASQFQDPIGSYGVANQNKLKAVSKKYDPQQVFQNLQPGYFKLDKGAPNPQWPS</sequence>
<dbReference type="SUPFAM" id="SSF56176">
    <property type="entry name" value="FAD-binding/transporter-associated domain-like"/>
    <property type="match status" value="1"/>
</dbReference>
<dbReference type="InterPro" id="IPR016166">
    <property type="entry name" value="FAD-bd_PCMH"/>
</dbReference>
<dbReference type="EMBL" id="KZ805387">
    <property type="protein sequence ID" value="PVH99651.1"/>
    <property type="molecule type" value="Genomic_DNA"/>
</dbReference>
<proteinExistence type="inferred from homology"/>
<dbReference type="InterPro" id="IPR036318">
    <property type="entry name" value="FAD-bd_PCMH-like_sf"/>
</dbReference>
<dbReference type="InterPro" id="IPR050416">
    <property type="entry name" value="FAD-linked_Oxidoreductase"/>
</dbReference>
<evidence type="ECO:0000259" key="6">
    <source>
        <dbReference type="PROSITE" id="PS51387"/>
    </source>
</evidence>
<accession>A0A2V1DP67</accession>
<gene>
    <name evidence="7" type="ORF">DM02DRAFT_672475</name>
</gene>
<evidence type="ECO:0000256" key="4">
    <source>
        <dbReference type="ARBA" id="ARBA00023002"/>
    </source>
</evidence>
<evidence type="ECO:0000313" key="7">
    <source>
        <dbReference type="EMBL" id="PVH99651.1"/>
    </source>
</evidence>
<feature type="domain" description="FAD-binding PCMH-type" evidence="6">
    <location>
        <begin position="98"/>
        <end position="269"/>
    </location>
</feature>
<dbReference type="GO" id="GO:0016491">
    <property type="term" value="F:oxidoreductase activity"/>
    <property type="evidence" value="ECO:0007669"/>
    <property type="project" value="UniProtKB-KW"/>
</dbReference>
<dbReference type="PROSITE" id="PS51387">
    <property type="entry name" value="FAD_PCMH"/>
    <property type="match status" value="1"/>
</dbReference>
<dbReference type="InterPro" id="IPR006094">
    <property type="entry name" value="Oxid_FAD_bind_N"/>
</dbReference>
<name>A0A2V1DP67_9PLEO</name>
<keyword evidence="5" id="KW-0732">Signal</keyword>
<evidence type="ECO:0000256" key="5">
    <source>
        <dbReference type="SAM" id="SignalP"/>
    </source>
</evidence>
<dbReference type="GO" id="GO:0071949">
    <property type="term" value="F:FAD binding"/>
    <property type="evidence" value="ECO:0007669"/>
    <property type="project" value="InterPro"/>
</dbReference>
<keyword evidence="8" id="KW-1185">Reference proteome</keyword>
<keyword evidence="2" id="KW-0285">Flavoprotein</keyword>
<dbReference type="Gene3D" id="3.30.465.10">
    <property type="match status" value="1"/>
</dbReference>
<feature type="chain" id="PRO_5015876138" evidence="5">
    <location>
        <begin position="19"/>
        <end position="540"/>
    </location>
</feature>
<comment type="similarity">
    <text evidence="1">Belongs to the oxygen-dependent FAD-linked oxidoreductase family.</text>
</comment>
<evidence type="ECO:0000256" key="2">
    <source>
        <dbReference type="ARBA" id="ARBA00022630"/>
    </source>
</evidence>
<organism evidence="7 8">
    <name type="scientific">Periconia macrospinosa</name>
    <dbReference type="NCBI Taxonomy" id="97972"/>
    <lineage>
        <taxon>Eukaryota</taxon>
        <taxon>Fungi</taxon>
        <taxon>Dikarya</taxon>
        <taxon>Ascomycota</taxon>
        <taxon>Pezizomycotina</taxon>
        <taxon>Dothideomycetes</taxon>
        <taxon>Pleosporomycetidae</taxon>
        <taxon>Pleosporales</taxon>
        <taxon>Massarineae</taxon>
        <taxon>Periconiaceae</taxon>
        <taxon>Periconia</taxon>
    </lineage>
</organism>
<evidence type="ECO:0000256" key="3">
    <source>
        <dbReference type="ARBA" id="ARBA00022827"/>
    </source>
</evidence>
<dbReference type="PANTHER" id="PTHR42973:SF34">
    <property type="entry name" value="FAD BINDING DOMAIN PROTEIN (AFU_ORTHOLOGUE AFUA_3G02770)"/>
    <property type="match status" value="1"/>
</dbReference>
<dbReference type="InterPro" id="IPR016169">
    <property type="entry name" value="FAD-bd_PCMH_sub2"/>
</dbReference>
<dbReference type="STRING" id="97972.A0A2V1DP67"/>
<evidence type="ECO:0000256" key="1">
    <source>
        <dbReference type="ARBA" id="ARBA00005466"/>
    </source>
</evidence>
<keyword evidence="4" id="KW-0560">Oxidoreductase</keyword>
<dbReference type="AlphaFoldDB" id="A0A2V1DP67"/>
<feature type="signal peptide" evidence="5">
    <location>
        <begin position="1"/>
        <end position="18"/>
    </location>
</feature>
<dbReference type="PANTHER" id="PTHR42973">
    <property type="entry name" value="BINDING OXIDOREDUCTASE, PUTATIVE (AFU_ORTHOLOGUE AFUA_1G17690)-RELATED"/>
    <property type="match status" value="1"/>
</dbReference>
<keyword evidence="3" id="KW-0274">FAD</keyword>